<dbReference type="NCBIfam" id="TIGR01549">
    <property type="entry name" value="HAD-SF-IA-v1"/>
    <property type="match status" value="1"/>
</dbReference>
<protein>
    <recommendedName>
        <fullName evidence="2">HAD family hydrolase</fullName>
    </recommendedName>
</protein>
<comment type="caution">
    <text evidence="1">The sequence shown here is derived from an EMBL/GenBank/DDBJ whole genome shotgun (WGS) entry which is preliminary data.</text>
</comment>
<sequence>MSHQPIILFDFDGIIITQKSLEYTASFFLKKRFYNWKNVENLRLIDFARIFEEADSKNRIKALLKIVKIYKRYIPSLWKRLLFFIKFRRVYPKYEEYETLKPNLEEVLRKLKGNNFILGIVSNTRGERMNHFIEKFNLEKFFSVFISRDDTPYRKPNPYPIYAALKVIKKDFKISVQKERVFYIGDLPHDIQCAKSAGINSIALLSGHGTKESLRNSRPTFLVQDIKEILEIEPFKKFLLD</sequence>
<dbReference type="SUPFAM" id="SSF56784">
    <property type="entry name" value="HAD-like"/>
    <property type="match status" value="1"/>
</dbReference>
<dbReference type="PANTHER" id="PTHR43434">
    <property type="entry name" value="PHOSPHOGLYCOLATE PHOSPHATASE"/>
    <property type="match status" value="1"/>
</dbReference>
<evidence type="ECO:0000313" key="1">
    <source>
        <dbReference type="EMBL" id="KKN33513.1"/>
    </source>
</evidence>
<dbReference type="InterPro" id="IPR036412">
    <property type="entry name" value="HAD-like_sf"/>
</dbReference>
<dbReference type="Gene3D" id="3.40.50.1000">
    <property type="entry name" value="HAD superfamily/HAD-like"/>
    <property type="match status" value="1"/>
</dbReference>
<dbReference type="GO" id="GO:0008967">
    <property type="term" value="F:phosphoglycolate phosphatase activity"/>
    <property type="evidence" value="ECO:0007669"/>
    <property type="project" value="TreeGrafter"/>
</dbReference>
<accession>A0A0F9SWB1</accession>
<dbReference type="PANTHER" id="PTHR43434:SF1">
    <property type="entry name" value="PHOSPHOGLYCOLATE PHOSPHATASE"/>
    <property type="match status" value="1"/>
</dbReference>
<dbReference type="InterPro" id="IPR006439">
    <property type="entry name" value="HAD-SF_hydro_IA"/>
</dbReference>
<dbReference type="InterPro" id="IPR041492">
    <property type="entry name" value="HAD_2"/>
</dbReference>
<evidence type="ECO:0008006" key="2">
    <source>
        <dbReference type="Google" id="ProtNLM"/>
    </source>
</evidence>
<dbReference type="Pfam" id="PF13419">
    <property type="entry name" value="HAD_2"/>
    <property type="match status" value="1"/>
</dbReference>
<dbReference type="SFLD" id="SFLDS00003">
    <property type="entry name" value="Haloacid_Dehalogenase"/>
    <property type="match status" value="1"/>
</dbReference>
<dbReference type="EMBL" id="LAZR01002171">
    <property type="protein sequence ID" value="KKN33513.1"/>
    <property type="molecule type" value="Genomic_DNA"/>
</dbReference>
<organism evidence="1">
    <name type="scientific">marine sediment metagenome</name>
    <dbReference type="NCBI Taxonomy" id="412755"/>
    <lineage>
        <taxon>unclassified sequences</taxon>
        <taxon>metagenomes</taxon>
        <taxon>ecological metagenomes</taxon>
    </lineage>
</organism>
<dbReference type="AlphaFoldDB" id="A0A0F9SWB1"/>
<proteinExistence type="predicted"/>
<gene>
    <name evidence="1" type="ORF">LCGC14_0802930</name>
</gene>
<dbReference type="GO" id="GO:0006281">
    <property type="term" value="P:DNA repair"/>
    <property type="evidence" value="ECO:0007669"/>
    <property type="project" value="TreeGrafter"/>
</dbReference>
<dbReference type="InterPro" id="IPR050155">
    <property type="entry name" value="HAD-like_hydrolase_sf"/>
</dbReference>
<dbReference type="GO" id="GO:0005829">
    <property type="term" value="C:cytosol"/>
    <property type="evidence" value="ECO:0007669"/>
    <property type="project" value="TreeGrafter"/>
</dbReference>
<dbReference type="InterPro" id="IPR023214">
    <property type="entry name" value="HAD_sf"/>
</dbReference>
<name>A0A0F9SWB1_9ZZZZ</name>
<reference evidence="1" key="1">
    <citation type="journal article" date="2015" name="Nature">
        <title>Complex archaea that bridge the gap between prokaryotes and eukaryotes.</title>
        <authorList>
            <person name="Spang A."/>
            <person name="Saw J.H."/>
            <person name="Jorgensen S.L."/>
            <person name="Zaremba-Niedzwiedzka K."/>
            <person name="Martijn J."/>
            <person name="Lind A.E."/>
            <person name="van Eijk R."/>
            <person name="Schleper C."/>
            <person name="Guy L."/>
            <person name="Ettema T.J."/>
        </authorList>
    </citation>
    <scope>NUCLEOTIDE SEQUENCE</scope>
</reference>
<dbReference type="SFLD" id="SFLDG01129">
    <property type="entry name" value="C1.5:_HAD__Beta-PGM__Phosphata"/>
    <property type="match status" value="1"/>
</dbReference>